<feature type="compositionally biased region" description="Basic and acidic residues" evidence="1">
    <location>
        <begin position="260"/>
        <end position="273"/>
    </location>
</feature>
<evidence type="ECO:0000259" key="2">
    <source>
        <dbReference type="PROSITE" id="PS51489"/>
    </source>
</evidence>
<dbReference type="GO" id="GO:0004672">
    <property type="term" value="F:protein kinase activity"/>
    <property type="evidence" value="ECO:0007669"/>
    <property type="project" value="TreeGrafter"/>
</dbReference>
<dbReference type="SMART" id="SM00777">
    <property type="entry name" value="Mad3_BUB1_I"/>
    <property type="match status" value="1"/>
</dbReference>
<feature type="region of interest" description="Disordered" evidence="1">
    <location>
        <begin position="259"/>
        <end position="278"/>
    </location>
</feature>
<feature type="region of interest" description="Disordered" evidence="1">
    <location>
        <begin position="328"/>
        <end position="424"/>
    </location>
</feature>
<sequence>MERASAVDMEAIEDQKENIQPIRSGRSAAQLVSLFNPASSATSAGYNPITLIQARKQSHQRFQHLIHILQLALDNTPIPDPQDRALAQDLLKDPLDIYLKYIRWTIESYPAGGTSGESQLIPLLEQVTRKFLKNKRYQHDKRYLKCWIFYASQVNMSTHGKRKASSSAIVPNNTSSKLVLNYLIHHRIGTCFSLLYLEYAKLFLPFERLQSNQEERNKLQQVLKFGISQTKEDEQNDELMELLHQVQSISSNEINNQATVRRDARSNKVERTGGAKKGKAKMKIFEDVSGHHGDTSDVEEVLGGGSVKKDPPLDAPFSLVTKWDNLGTVHSNRKQNTPNPTSWKGQKLPMKLPKPLTDGTSSSSPLIVTPLDRPPAASTRSKIKVYEDRFPDDAGEGQRHSSETPQDGVEGVGERSLEEPSETPVISLDQLDDLLASEMQAQSLAFHLRDDTTPHHPLRFLSD</sequence>
<feature type="domain" description="BUB1 N-terminal" evidence="2">
    <location>
        <begin position="74"/>
        <end position="257"/>
    </location>
</feature>
<name>A0A0L6VDP8_9BASI</name>
<dbReference type="GO" id="GO:0051754">
    <property type="term" value="P:meiotic sister chromatid cohesion, centromeric"/>
    <property type="evidence" value="ECO:0007669"/>
    <property type="project" value="TreeGrafter"/>
</dbReference>
<dbReference type="Gene3D" id="1.25.40.430">
    <property type="match status" value="1"/>
</dbReference>
<dbReference type="EMBL" id="LAVV01006667">
    <property type="protein sequence ID" value="KNZ58853.1"/>
    <property type="molecule type" value="Genomic_DNA"/>
</dbReference>
<feature type="compositionally biased region" description="Polar residues" evidence="1">
    <location>
        <begin position="328"/>
        <end position="344"/>
    </location>
</feature>
<dbReference type="InterPro" id="IPR013212">
    <property type="entry name" value="Mad3/Bub1_I"/>
</dbReference>
<dbReference type="VEuPathDB" id="FungiDB:VP01_1847g1"/>
<evidence type="ECO:0000256" key="1">
    <source>
        <dbReference type="SAM" id="MobiDB-lite"/>
    </source>
</evidence>
<accession>A0A0L6VDP8</accession>
<dbReference type="PANTHER" id="PTHR14030">
    <property type="entry name" value="MITOTIC CHECKPOINT SERINE/THREONINE-PROTEIN KINASE BUB1"/>
    <property type="match status" value="1"/>
</dbReference>
<feature type="compositionally biased region" description="Basic and acidic residues" evidence="1">
    <location>
        <begin position="384"/>
        <end position="402"/>
    </location>
</feature>
<gene>
    <name evidence="3" type="ORF">VP01_1847g1</name>
</gene>
<proteinExistence type="predicted"/>
<dbReference type="GO" id="GO:0005634">
    <property type="term" value="C:nucleus"/>
    <property type="evidence" value="ECO:0007669"/>
    <property type="project" value="TreeGrafter"/>
</dbReference>
<dbReference type="Proteomes" id="UP000037035">
    <property type="component" value="Unassembled WGS sequence"/>
</dbReference>
<dbReference type="OrthoDB" id="2501271at2759"/>
<protein>
    <recommendedName>
        <fullName evidence="2">BUB1 N-terminal domain-containing protein</fullName>
    </recommendedName>
</protein>
<dbReference type="GO" id="GO:0007094">
    <property type="term" value="P:mitotic spindle assembly checkpoint signaling"/>
    <property type="evidence" value="ECO:0007669"/>
    <property type="project" value="InterPro"/>
</dbReference>
<comment type="caution">
    <text evidence="3">The sequence shown here is derived from an EMBL/GenBank/DDBJ whole genome shotgun (WGS) entry which is preliminary data.</text>
</comment>
<evidence type="ECO:0000313" key="4">
    <source>
        <dbReference type="Proteomes" id="UP000037035"/>
    </source>
</evidence>
<dbReference type="PROSITE" id="PS51489">
    <property type="entry name" value="BUB1_N"/>
    <property type="match status" value="1"/>
</dbReference>
<organism evidence="3 4">
    <name type="scientific">Puccinia sorghi</name>
    <dbReference type="NCBI Taxonomy" id="27349"/>
    <lineage>
        <taxon>Eukaryota</taxon>
        <taxon>Fungi</taxon>
        <taxon>Dikarya</taxon>
        <taxon>Basidiomycota</taxon>
        <taxon>Pucciniomycotina</taxon>
        <taxon>Pucciniomycetes</taxon>
        <taxon>Pucciniales</taxon>
        <taxon>Pucciniaceae</taxon>
        <taxon>Puccinia</taxon>
    </lineage>
</organism>
<evidence type="ECO:0000313" key="3">
    <source>
        <dbReference type="EMBL" id="KNZ58853.1"/>
    </source>
</evidence>
<dbReference type="GO" id="GO:0032991">
    <property type="term" value="C:protein-containing complex"/>
    <property type="evidence" value="ECO:0007669"/>
    <property type="project" value="UniProtKB-ARBA"/>
</dbReference>
<dbReference type="Pfam" id="PF08311">
    <property type="entry name" value="Mad3_BUB1_I"/>
    <property type="match status" value="1"/>
</dbReference>
<keyword evidence="4" id="KW-1185">Reference proteome</keyword>
<dbReference type="PANTHER" id="PTHR14030:SF4">
    <property type="entry name" value="BUB1 KINASE, ISOFORM A-RELATED"/>
    <property type="match status" value="1"/>
</dbReference>
<dbReference type="STRING" id="27349.A0A0L6VDP8"/>
<dbReference type="InterPro" id="IPR015661">
    <property type="entry name" value="Bub1/Mad3"/>
</dbReference>
<reference evidence="3 4" key="1">
    <citation type="submission" date="2015-08" db="EMBL/GenBank/DDBJ databases">
        <title>Next Generation Sequencing and Analysis of the Genome of Puccinia sorghi L Schw, the Causal Agent of Maize Common Rust.</title>
        <authorList>
            <person name="Rochi L."/>
            <person name="Burguener G."/>
            <person name="Darino M."/>
            <person name="Turjanski A."/>
            <person name="Kreff E."/>
            <person name="Dieguez M.J."/>
            <person name="Sacco F."/>
        </authorList>
    </citation>
    <scope>NUCLEOTIDE SEQUENCE [LARGE SCALE GENOMIC DNA]</scope>
    <source>
        <strain evidence="3 4">RO10H11247</strain>
    </source>
</reference>
<dbReference type="AlphaFoldDB" id="A0A0L6VDP8"/>